<proteinExistence type="predicted"/>
<dbReference type="Proteomes" id="UP001642464">
    <property type="component" value="Unassembled WGS sequence"/>
</dbReference>
<dbReference type="EMBL" id="CAXAMM010010891">
    <property type="protein sequence ID" value="CAK9024486.1"/>
    <property type="molecule type" value="Genomic_DNA"/>
</dbReference>
<dbReference type="Pfam" id="PF11527">
    <property type="entry name" value="ARL2_Bind_BART"/>
    <property type="match status" value="1"/>
</dbReference>
<evidence type="ECO:0000256" key="1">
    <source>
        <dbReference type="ARBA" id="ARBA00004138"/>
    </source>
</evidence>
<reference evidence="7 8" key="1">
    <citation type="submission" date="2024-02" db="EMBL/GenBank/DDBJ databases">
        <authorList>
            <person name="Chen Y."/>
            <person name="Shah S."/>
            <person name="Dougan E. K."/>
            <person name="Thang M."/>
            <person name="Chan C."/>
        </authorList>
    </citation>
    <scope>NUCLEOTIDE SEQUENCE [LARGE SCALE GENOMIC DNA]</scope>
</reference>
<accession>A0ABP0KD01</accession>
<sequence length="148" mass="17648">MADYEDERLRSLAQRLRTWLLSDEGFGSYLENFFRENSGYFDDYQEEHSLHYTALHKEFAAKLEEELQGWLRDEELSEAHLEAILQAGRDQETEEAQEEVDMVDLMLEAMDYPKWIDHIFRLKRRVRDRRKVRVRKAPPPAPPPAPPE</sequence>
<comment type="caution">
    <text evidence="7">The sequence shown here is derived from an EMBL/GenBank/DDBJ whole genome shotgun (WGS) entry which is preliminary data.</text>
</comment>
<keyword evidence="3" id="KW-0963">Cytoplasm</keyword>
<evidence type="ECO:0000259" key="6">
    <source>
        <dbReference type="Pfam" id="PF11527"/>
    </source>
</evidence>
<evidence type="ECO:0000256" key="3">
    <source>
        <dbReference type="ARBA" id="ARBA00022490"/>
    </source>
</evidence>
<dbReference type="Gene3D" id="1.20.1520.10">
    <property type="entry name" value="ADP-ribosylation factor-like 2-binding protein, domain"/>
    <property type="match status" value="1"/>
</dbReference>
<evidence type="ECO:0000256" key="2">
    <source>
        <dbReference type="ARBA" id="ARBA00004496"/>
    </source>
</evidence>
<dbReference type="InterPro" id="IPR023379">
    <property type="entry name" value="BART_dom"/>
</dbReference>
<evidence type="ECO:0000256" key="4">
    <source>
        <dbReference type="ARBA" id="ARBA00023069"/>
    </source>
</evidence>
<evidence type="ECO:0000313" key="8">
    <source>
        <dbReference type="Proteomes" id="UP001642464"/>
    </source>
</evidence>
<organism evidence="7 8">
    <name type="scientific">Durusdinium trenchii</name>
    <dbReference type="NCBI Taxonomy" id="1381693"/>
    <lineage>
        <taxon>Eukaryota</taxon>
        <taxon>Sar</taxon>
        <taxon>Alveolata</taxon>
        <taxon>Dinophyceae</taxon>
        <taxon>Suessiales</taxon>
        <taxon>Symbiodiniaceae</taxon>
        <taxon>Durusdinium</taxon>
    </lineage>
</organism>
<feature type="domain" description="BART" evidence="6">
    <location>
        <begin position="21"/>
        <end position="119"/>
    </location>
</feature>
<dbReference type="InterPro" id="IPR042541">
    <property type="entry name" value="BART_sf"/>
</dbReference>
<evidence type="ECO:0000256" key="5">
    <source>
        <dbReference type="ARBA" id="ARBA00023273"/>
    </source>
</evidence>
<name>A0ABP0KD01_9DINO</name>
<protein>
    <recommendedName>
        <fullName evidence="6">BART domain-containing protein</fullName>
    </recommendedName>
</protein>
<gene>
    <name evidence="7" type="ORF">SCF082_LOCUS16650</name>
</gene>
<keyword evidence="8" id="KW-1185">Reference proteome</keyword>
<keyword evidence="5" id="KW-0966">Cell projection</keyword>
<evidence type="ECO:0000313" key="7">
    <source>
        <dbReference type="EMBL" id="CAK9024486.1"/>
    </source>
</evidence>
<keyword evidence="4" id="KW-0969">Cilium</keyword>
<comment type="subcellular location">
    <subcellularLocation>
        <location evidence="1">Cell projection</location>
        <location evidence="1">Cilium</location>
    </subcellularLocation>
    <subcellularLocation>
        <location evidence="2">Cytoplasm</location>
    </subcellularLocation>
</comment>